<dbReference type="GO" id="GO:0043565">
    <property type="term" value="F:sequence-specific DNA binding"/>
    <property type="evidence" value="ECO:0007669"/>
    <property type="project" value="InterPro"/>
</dbReference>
<dbReference type="EMBL" id="JADGKB010000001">
    <property type="protein sequence ID" value="KAJ3262561.1"/>
    <property type="molecule type" value="Genomic_DNA"/>
</dbReference>
<feature type="compositionally biased region" description="Acidic residues" evidence="1">
    <location>
        <begin position="79"/>
        <end position="106"/>
    </location>
</feature>
<protein>
    <submittedName>
        <fullName evidence="2">Uncharacterized protein</fullName>
    </submittedName>
</protein>
<dbReference type="PANTHER" id="PTHR33215:SF13">
    <property type="entry name" value="PROTEIN DISTAL ANTENNA"/>
    <property type="match status" value="1"/>
</dbReference>
<feature type="compositionally biased region" description="Polar residues" evidence="1">
    <location>
        <begin position="107"/>
        <end position="116"/>
    </location>
</feature>
<dbReference type="Pfam" id="PF13384">
    <property type="entry name" value="HTH_23"/>
    <property type="match status" value="1"/>
</dbReference>
<feature type="compositionally biased region" description="Basic residues" evidence="1">
    <location>
        <begin position="61"/>
        <end position="74"/>
    </location>
</feature>
<reference evidence="2" key="1">
    <citation type="submission" date="2020-05" db="EMBL/GenBank/DDBJ databases">
        <title>Phylogenomic resolution of chytrid fungi.</title>
        <authorList>
            <person name="Stajich J.E."/>
            <person name="Amses K."/>
            <person name="Simmons R."/>
            <person name="Seto K."/>
            <person name="Myers J."/>
            <person name="Bonds A."/>
            <person name="Quandt C.A."/>
            <person name="Barry K."/>
            <person name="Liu P."/>
            <person name="Grigoriev I."/>
            <person name="Longcore J.E."/>
            <person name="James T.Y."/>
        </authorList>
    </citation>
    <scope>NUCLEOTIDE SEQUENCE</scope>
    <source>
        <strain evidence="2">PLAUS21</strain>
    </source>
</reference>
<dbReference type="PANTHER" id="PTHR33215">
    <property type="entry name" value="PROTEIN DISTAL ANTENNA"/>
    <property type="match status" value="1"/>
</dbReference>
<proteinExistence type="predicted"/>
<organism evidence="2 3">
    <name type="scientific">Boothiomyces macroporosus</name>
    <dbReference type="NCBI Taxonomy" id="261099"/>
    <lineage>
        <taxon>Eukaryota</taxon>
        <taxon>Fungi</taxon>
        <taxon>Fungi incertae sedis</taxon>
        <taxon>Chytridiomycota</taxon>
        <taxon>Chytridiomycota incertae sedis</taxon>
        <taxon>Chytridiomycetes</taxon>
        <taxon>Rhizophydiales</taxon>
        <taxon>Terramycetaceae</taxon>
        <taxon>Boothiomyces</taxon>
    </lineage>
</organism>
<keyword evidence="3" id="KW-1185">Reference proteome</keyword>
<accession>A0AAD5URX0</accession>
<feature type="region of interest" description="Disordered" evidence="1">
    <location>
        <begin position="54"/>
        <end position="117"/>
    </location>
</feature>
<gene>
    <name evidence="2" type="ORF">HK103_000090</name>
</gene>
<dbReference type="Proteomes" id="UP001210925">
    <property type="component" value="Unassembled WGS sequence"/>
</dbReference>
<name>A0AAD5URX0_9FUNG</name>
<dbReference type="AlphaFoldDB" id="A0AAD5URX0"/>
<dbReference type="InterPro" id="IPR010921">
    <property type="entry name" value="Trp_repressor/repl_initiator"/>
</dbReference>
<dbReference type="SUPFAM" id="SSF48295">
    <property type="entry name" value="TrpR-like"/>
    <property type="match status" value="1"/>
</dbReference>
<sequence length="168" mass="19259">MSLQKRISYTAADKLRIIHHALAYSQAEASRKFDVHKSMVSRWVHQYSKIRKADPESKRIGAGKKCKSRKKKQRKTQDEESDESEIDMELFDNTTDEEGAFNDNESDTTLASNSSDSADENHAVLSSMKDLYLLSFVATEYVKPLPEYLQPYNPKTEHHIGIPYLCLN</sequence>
<evidence type="ECO:0000256" key="1">
    <source>
        <dbReference type="SAM" id="MobiDB-lite"/>
    </source>
</evidence>
<dbReference type="Gene3D" id="1.10.10.60">
    <property type="entry name" value="Homeodomain-like"/>
    <property type="match status" value="1"/>
</dbReference>
<dbReference type="InterPro" id="IPR051839">
    <property type="entry name" value="RD_transcriptional_regulator"/>
</dbReference>
<evidence type="ECO:0000313" key="3">
    <source>
        <dbReference type="Proteomes" id="UP001210925"/>
    </source>
</evidence>
<comment type="caution">
    <text evidence="2">The sequence shown here is derived from an EMBL/GenBank/DDBJ whole genome shotgun (WGS) entry which is preliminary data.</text>
</comment>
<evidence type="ECO:0000313" key="2">
    <source>
        <dbReference type="EMBL" id="KAJ3262561.1"/>
    </source>
</evidence>